<dbReference type="Proteomes" id="UP000254069">
    <property type="component" value="Unassembled WGS sequence"/>
</dbReference>
<evidence type="ECO:0000313" key="4">
    <source>
        <dbReference type="Proteomes" id="UP000254069"/>
    </source>
</evidence>
<dbReference type="InterPro" id="IPR042245">
    <property type="entry name" value="Tgt2/MlaC_sf"/>
</dbReference>
<evidence type="ECO:0000313" key="2">
    <source>
        <dbReference type="EMBL" id="BCV46541.1"/>
    </source>
</evidence>
<feature type="chain" id="PRO_5041604828" evidence="1">
    <location>
        <begin position="24"/>
        <end position="218"/>
    </location>
</feature>
<accession>A0A380A7B7</accession>
<keyword evidence="4" id="KW-1185">Reference proteome</keyword>
<accession>A0A2T3H587</accession>
<protein>
    <submittedName>
        <fullName evidence="3">Probable phospholipid-binding protein mlaC</fullName>
    </submittedName>
    <submittedName>
        <fullName evidence="2">Toluene tolerance protein</fullName>
    </submittedName>
</protein>
<dbReference type="PANTHER" id="PTHR36573">
    <property type="entry name" value="INTERMEMBRANE PHOSPHOLIPID TRANSPORT SYSTEM BINDING PROTEIN MLAC"/>
    <property type="match status" value="1"/>
</dbReference>
<reference evidence="2" key="2">
    <citation type="submission" date="2021-05" db="EMBL/GenBank/DDBJ databases">
        <title>Molecular characterization for Shewanella algae harboring chromosomal blaOXA-55-like strains isolated from clinical and environment sample.</title>
        <authorList>
            <person name="Ohama Y."/>
            <person name="Aoki K."/>
            <person name="Harada S."/>
            <person name="Moriya K."/>
            <person name="Ishii Y."/>
            <person name="Tateda K."/>
        </authorList>
    </citation>
    <scope>NUCLEOTIDE SEQUENCE</scope>
    <source>
        <strain evidence="2">TUM17379</strain>
    </source>
</reference>
<dbReference type="RefSeq" id="WP_025011771.1">
    <property type="nucleotide sequence ID" value="NZ_AP024613.1"/>
</dbReference>
<dbReference type="EMBL" id="AP024613">
    <property type="protein sequence ID" value="BCV46541.1"/>
    <property type="molecule type" value="Genomic_DNA"/>
</dbReference>
<dbReference type="EMBL" id="UGYO01000001">
    <property type="protein sequence ID" value="SUI75747.1"/>
    <property type="molecule type" value="Genomic_DNA"/>
</dbReference>
<dbReference type="Pfam" id="PF05494">
    <property type="entry name" value="MlaC"/>
    <property type="match status" value="1"/>
</dbReference>
<dbReference type="PIRSF" id="PIRSF004649">
    <property type="entry name" value="MlaC"/>
    <property type="match status" value="1"/>
</dbReference>
<proteinExistence type="predicted"/>
<dbReference type="Gene3D" id="3.10.450.710">
    <property type="entry name" value="Tgt2/MlaC"/>
    <property type="match status" value="1"/>
</dbReference>
<dbReference type="STRING" id="38313.GCA_000947195_03700"/>
<feature type="signal peptide" evidence="1">
    <location>
        <begin position="1"/>
        <end position="23"/>
    </location>
</feature>
<evidence type="ECO:0000313" key="3">
    <source>
        <dbReference type="EMBL" id="SUI75747.1"/>
    </source>
</evidence>
<dbReference type="PANTHER" id="PTHR36573:SF1">
    <property type="entry name" value="INTERMEMBRANE PHOSPHOLIPID TRANSPORT SYSTEM BINDING PROTEIN MLAC"/>
    <property type="match status" value="1"/>
</dbReference>
<organism evidence="3 4">
    <name type="scientific">Shewanella algae</name>
    <dbReference type="NCBI Taxonomy" id="38313"/>
    <lineage>
        <taxon>Bacteria</taxon>
        <taxon>Pseudomonadati</taxon>
        <taxon>Pseudomonadota</taxon>
        <taxon>Gammaproteobacteria</taxon>
        <taxon>Alteromonadales</taxon>
        <taxon>Shewanellaceae</taxon>
        <taxon>Shewanella</taxon>
    </lineage>
</organism>
<reference evidence="3 4" key="1">
    <citation type="submission" date="2018-06" db="EMBL/GenBank/DDBJ databases">
        <authorList>
            <consortium name="Pathogen Informatics"/>
            <person name="Doyle S."/>
        </authorList>
    </citation>
    <scope>NUCLEOTIDE SEQUENCE [LARGE SCALE GENOMIC DNA]</scope>
    <source>
        <strain evidence="3 4">NCTC10738</strain>
    </source>
</reference>
<keyword evidence="1" id="KW-0732">Signal</keyword>
<name>A0A2T3H587_9GAMM</name>
<dbReference type="InterPro" id="IPR008869">
    <property type="entry name" value="MlaC/ttg2D"/>
</dbReference>
<dbReference type="AlphaFoldDB" id="A0A2T3H587"/>
<evidence type="ECO:0000256" key="1">
    <source>
        <dbReference type="SAM" id="SignalP"/>
    </source>
</evidence>
<dbReference type="Proteomes" id="UP000825078">
    <property type="component" value="Chromosome"/>
</dbReference>
<gene>
    <name evidence="3" type="primary">mlaC</name>
    <name evidence="3" type="ORF">NCTC10738_02392</name>
    <name evidence="2" type="ORF">TUM17379_35590</name>
</gene>
<sequence length="218" mass="24630">MFKGIIRNLLAVACLASATVAQAADIDTSNPYIMVEQVADKTFDRFHQDKSIIDSNPDHLKVIVQEELMPYVDYKYAAYKVMGQYLQQTTKEQRDAFVDAFEGYLVSTYAQAFTEYTNQKVEFGRAIDFSQEKIVEVNVQIIEAGRPPIKLQFKARRLKDDTWKAFDLVAEGVSLLASKQSEVTTLIRQKGIDAVIEMLKERTQAHVDPNGPKGKDAL</sequence>
<dbReference type="KEGG" id="salg:BS332_03675"/>
<dbReference type="GeneID" id="93810703"/>